<proteinExistence type="predicted"/>
<keyword evidence="2" id="KW-1185">Reference proteome</keyword>
<protein>
    <submittedName>
        <fullName evidence="1">Uncharacterized protein</fullName>
    </submittedName>
</protein>
<evidence type="ECO:0000313" key="2">
    <source>
        <dbReference type="Proteomes" id="UP001396334"/>
    </source>
</evidence>
<sequence>MYRRWLPEEYKECNHYSDQGDVTEGVRFCFQHVHHATNVVADKLSHVRRVLPLRELLLETAHIQVNDMLLQDQVRCDTSCDMPTTSVG</sequence>
<dbReference type="EMBL" id="JBBPBN010000294">
    <property type="protein sequence ID" value="KAK8489900.1"/>
    <property type="molecule type" value="Genomic_DNA"/>
</dbReference>
<dbReference type="Proteomes" id="UP001396334">
    <property type="component" value="Unassembled WGS sequence"/>
</dbReference>
<organism evidence="1 2">
    <name type="scientific">Hibiscus sabdariffa</name>
    <name type="common">roselle</name>
    <dbReference type="NCBI Taxonomy" id="183260"/>
    <lineage>
        <taxon>Eukaryota</taxon>
        <taxon>Viridiplantae</taxon>
        <taxon>Streptophyta</taxon>
        <taxon>Embryophyta</taxon>
        <taxon>Tracheophyta</taxon>
        <taxon>Spermatophyta</taxon>
        <taxon>Magnoliopsida</taxon>
        <taxon>eudicotyledons</taxon>
        <taxon>Gunneridae</taxon>
        <taxon>Pentapetalae</taxon>
        <taxon>rosids</taxon>
        <taxon>malvids</taxon>
        <taxon>Malvales</taxon>
        <taxon>Malvaceae</taxon>
        <taxon>Malvoideae</taxon>
        <taxon>Hibiscus</taxon>
    </lineage>
</organism>
<gene>
    <name evidence="1" type="ORF">V6N11_051341</name>
</gene>
<accession>A0ABR2ABA7</accession>
<evidence type="ECO:0000313" key="1">
    <source>
        <dbReference type="EMBL" id="KAK8489900.1"/>
    </source>
</evidence>
<comment type="caution">
    <text evidence="1">The sequence shown here is derived from an EMBL/GenBank/DDBJ whole genome shotgun (WGS) entry which is preliminary data.</text>
</comment>
<reference evidence="1 2" key="1">
    <citation type="journal article" date="2024" name="G3 (Bethesda)">
        <title>Genome assembly of Hibiscus sabdariffa L. provides insights into metabolisms of medicinal natural products.</title>
        <authorList>
            <person name="Kim T."/>
        </authorList>
    </citation>
    <scope>NUCLEOTIDE SEQUENCE [LARGE SCALE GENOMIC DNA]</scope>
    <source>
        <strain evidence="1">TK-2024</strain>
        <tissue evidence="1">Old leaves</tissue>
    </source>
</reference>
<name>A0ABR2ABA7_9ROSI</name>